<evidence type="ECO:0000259" key="11">
    <source>
        <dbReference type="PROSITE" id="PS51093"/>
    </source>
</evidence>
<dbReference type="Pfam" id="PF00358">
    <property type="entry name" value="PTS_EIIA_1"/>
    <property type="match status" value="1"/>
</dbReference>
<protein>
    <recommendedName>
        <fullName evidence="7">PTS system glucose-specific EIIA component</fullName>
    </recommendedName>
    <alternativeName>
        <fullName evidence="10">EIIA-Glc</fullName>
    </alternativeName>
    <alternativeName>
        <fullName evidence="9">EIII-Glc</fullName>
    </alternativeName>
    <alternativeName>
        <fullName evidence="8">Glucose-specific phosphotransferase enzyme IIA component</fullName>
    </alternativeName>
</protein>
<accession>A0A939DL06</accession>
<reference evidence="12" key="1">
    <citation type="submission" date="2021-03" db="EMBL/GenBank/DDBJ databases">
        <title>novel species isolated from a fishpond in China.</title>
        <authorList>
            <person name="Lu H."/>
            <person name="Cai Z."/>
        </authorList>
    </citation>
    <scope>NUCLEOTIDE SEQUENCE</scope>
    <source>
        <strain evidence="12">JCM 30855</strain>
    </source>
</reference>
<dbReference type="Proteomes" id="UP000664654">
    <property type="component" value="Unassembled WGS sequence"/>
</dbReference>
<dbReference type="GO" id="GO:0016301">
    <property type="term" value="F:kinase activity"/>
    <property type="evidence" value="ECO:0007669"/>
    <property type="project" value="UniProtKB-KW"/>
</dbReference>
<evidence type="ECO:0000256" key="9">
    <source>
        <dbReference type="ARBA" id="ARBA00042526"/>
    </source>
</evidence>
<evidence type="ECO:0000313" key="12">
    <source>
        <dbReference type="EMBL" id="MBN7824587.1"/>
    </source>
</evidence>
<dbReference type="GO" id="GO:0009401">
    <property type="term" value="P:phosphoenolpyruvate-dependent sugar phosphotransferase system"/>
    <property type="evidence" value="ECO:0007669"/>
    <property type="project" value="UniProtKB-KW"/>
</dbReference>
<dbReference type="InterPro" id="IPR050890">
    <property type="entry name" value="PTS_EIIA_component"/>
</dbReference>
<evidence type="ECO:0000256" key="2">
    <source>
        <dbReference type="ARBA" id="ARBA00022448"/>
    </source>
</evidence>
<dbReference type="PANTHER" id="PTHR45008">
    <property type="entry name" value="PTS SYSTEM GLUCOSE-SPECIFIC EIIA COMPONENT"/>
    <property type="match status" value="1"/>
</dbReference>
<feature type="domain" description="PTS EIIA type-1" evidence="11">
    <location>
        <begin position="38"/>
        <end position="142"/>
    </location>
</feature>
<evidence type="ECO:0000256" key="8">
    <source>
        <dbReference type="ARBA" id="ARBA00042296"/>
    </source>
</evidence>
<comment type="subcellular location">
    <subcellularLocation>
        <location evidence="1">Cytoplasm</location>
    </subcellularLocation>
</comment>
<dbReference type="PROSITE" id="PS51093">
    <property type="entry name" value="PTS_EIIA_TYPE_1"/>
    <property type="match status" value="1"/>
</dbReference>
<evidence type="ECO:0000256" key="10">
    <source>
        <dbReference type="ARBA" id="ARBA00042873"/>
    </source>
</evidence>
<keyword evidence="2" id="KW-0813">Transport</keyword>
<dbReference type="RefSeq" id="WP_206572687.1">
    <property type="nucleotide sequence ID" value="NZ_JAFKCV010000002.1"/>
</dbReference>
<dbReference type="InterPro" id="IPR011055">
    <property type="entry name" value="Dup_hybrid_motif"/>
</dbReference>
<evidence type="ECO:0000256" key="5">
    <source>
        <dbReference type="ARBA" id="ARBA00022683"/>
    </source>
</evidence>
<evidence type="ECO:0000256" key="3">
    <source>
        <dbReference type="ARBA" id="ARBA00022597"/>
    </source>
</evidence>
<dbReference type="SUPFAM" id="SSF51261">
    <property type="entry name" value="Duplicated hybrid motif"/>
    <property type="match status" value="1"/>
</dbReference>
<evidence type="ECO:0000313" key="13">
    <source>
        <dbReference type="Proteomes" id="UP000664654"/>
    </source>
</evidence>
<keyword evidence="3 12" id="KW-0762">Sugar transport</keyword>
<sequence length="168" mass="18382">MLPNPNLVVLTAPESSKVKLSLLSPVSGTVMTLHQLESPLYSSGLMGLGVGIAPSGYKLLAPFEGRVSSISPTREQIRLRSRQGLDLLLQVGLDSHKLMTQGFRLHCQPGDKIESGQLLLEFDLTLLRERAISPLCLVLIPQLKKLQAIQAHCFKVMAGEDPCMTLHF</sequence>
<keyword evidence="13" id="KW-1185">Reference proteome</keyword>
<proteinExistence type="predicted"/>
<comment type="caution">
    <text evidence="12">The sequence shown here is derived from an EMBL/GenBank/DDBJ whole genome shotgun (WGS) entry which is preliminary data.</text>
</comment>
<dbReference type="Gene3D" id="2.70.70.10">
    <property type="entry name" value="Glucose Permease (Domain IIA)"/>
    <property type="match status" value="1"/>
</dbReference>
<dbReference type="InterPro" id="IPR001127">
    <property type="entry name" value="PTS_EIIA_1_perm"/>
</dbReference>
<name>A0A939DL06_9ALTE</name>
<dbReference type="AlphaFoldDB" id="A0A939DL06"/>
<evidence type="ECO:0000256" key="6">
    <source>
        <dbReference type="ARBA" id="ARBA00022777"/>
    </source>
</evidence>
<dbReference type="PANTHER" id="PTHR45008:SF1">
    <property type="entry name" value="PTS SYSTEM GLUCOSE-SPECIFIC EIIA COMPONENT"/>
    <property type="match status" value="1"/>
</dbReference>
<evidence type="ECO:0000256" key="7">
    <source>
        <dbReference type="ARBA" id="ARBA00039163"/>
    </source>
</evidence>
<organism evidence="12 13">
    <name type="scientific">Bowmanella dokdonensis</name>
    <dbReference type="NCBI Taxonomy" id="751969"/>
    <lineage>
        <taxon>Bacteria</taxon>
        <taxon>Pseudomonadati</taxon>
        <taxon>Pseudomonadota</taxon>
        <taxon>Gammaproteobacteria</taxon>
        <taxon>Alteromonadales</taxon>
        <taxon>Alteromonadaceae</taxon>
        <taxon>Bowmanella</taxon>
    </lineage>
</organism>
<evidence type="ECO:0000256" key="1">
    <source>
        <dbReference type="ARBA" id="ARBA00004496"/>
    </source>
</evidence>
<keyword evidence="4" id="KW-0808">Transferase</keyword>
<keyword evidence="5" id="KW-0598">Phosphotransferase system</keyword>
<evidence type="ECO:0000256" key="4">
    <source>
        <dbReference type="ARBA" id="ARBA00022679"/>
    </source>
</evidence>
<dbReference type="EMBL" id="JAFKCV010000002">
    <property type="protein sequence ID" value="MBN7824587.1"/>
    <property type="molecule type" value="Genomic_DNA"/>
</dbReference>
<keyword evidence="6" id="KW-0418">Kinase</keyword>
<dbReference type="GO" id="GO:0005737">
    <property type="term" value="C:cytoplasm"/>
    <property type="evidence" value="ECO:0007669"/>
    <property type="project" value="UniProtKB-SubCell"/>
</dbReference>
<gene>
    <name evidence="12" type="ORF">J0A66_05035</name>
</gene>